<evidence type="ECO:0000313" key="3">
    <source>
        <dbReference type="Proteomes" id="UP000485058"/>
    </source>
</evidence>
<evidence type="ECO:0000256" key="1">
    <source>
        <dbReference type="SAM" id="MobiDB-lite"/>
    </source>
</evidence>
<dbReference type="AlphaFoldDB" id="A0A699YFS0"/>
<protein>
    <submittedName>
        <fullName evidence="2">Uncharacterized protein</fullName>
    </submittedName>
</protein>
<evidence type="ECO:0000313" key="2">
    <source>
        <dbReference type="EMBL" id="GFH08125.1"/>
    </source>
</evidence>
<keyword evidence="3" id="KW-1185">Reference proteome</keyword>
<organism evidence="2 3">
    <name type="scientific">Haematococcus lacustris</name>
    <name type="common">Green alga</name>
    <name type="synonym">Haematococcus pluvialis</name>
    <dbReference type="NCBI Taxonomy" id="44745"/>
    <lineage>
        <taxon>Eukaryota</taxon>
        <taxon>Viridiplantae</taxon>
        <taxon>Chlorophyta</taxon>
        <taxon>core chlorophytes</taxon>
        <taxon>Chlorophyceae</taxon>
        <taxon>CS clade</taxon>
        <taxon>Chlamydomonadales</taxon>
        <taxon>Haematococcaceae</taxon>
        <taxon>Haematococcus</taxon>
    </lineage>
</organism>
<reference evidence="2 3" key="1">
    <citation type="submission" date="2020-02" db="EMBL/GenBank/DDBJ databases">
        <title>Draft genome sequence of Haematococcus lacustris strain NIES-144.</title>
        <authorList>
            <person name="Morimoto D."/>
            <person name="Nakagawa S."/>
            <person name="Yoshida T."/>
            <person name="Sawayama S."/>
        </authorList>
    </citation>
    <scope>NUCLEOTIDE SEQUENCE [LARGE SCALE GENOMIC DNA]</scope>
    <source>
        <strain evidence="2 3">NIES-144</strain>
    </source>
</reference>
<sequence length="237" mass="24972">MEEKVVRVASSCSGAWAVPGLLPPRSCEGDHWHAVSMSGGGAHSKAHLAGGSRGRAAARRPASTHQPLRSHRCVLPRSTVEALVNPHWSSLSTKGPCSWVLGAWSLPCPVQPLHAWPAKLSQYHGPQAAAPPASSWSLAVLRLPKANAILPGGGEQAGDVLQALKGRPRSPREQAAGYTESVTCLTVGTLQPYTCFLGYSEQPETKTQSNPHTYIDCTETGSVASFSVNAGSWGRVA</sequence>
<gene>
    <name evidence="2" type="ORF">HaLaN_03040</name>
</gene>
<feature type="region of interest" description="Disordered" evidence="1">
    <location>
        <begin position="38"/>
        <end position="68"/>
    </location>
</feature>
<dbReference type="Proteomes" id="UP000485058">
    <property type="component" value="Unassembled WGS sequence"/>
</dbReference>
<name>A0A699YFS0_HAELA</name>
<accession>A0A699YFS0</accession>
<proteinExistence type="predicted"/>
<dbReference type="EMBL" id="BLLF01000139">
    <property type="protein sequence ID" value="GFH08125.1"/>
    <property type="molecule type" value="Genomic_DNA"/>
</dbReference>
<comment type="caution">
    <text evidence="2">The sequence shown here is derived from an EMBL/GenBank/DDBJ whole genome shotgun (WGS) entry which is preliminary data.</text>
</comment>